<feature type="region of interest" description="Disordered" evidence="3">
    <location>
        <begin position="992"/>
        <end position="1029"/>
    </location>
</feature>
<feature type="region of interest" description="Disordered" evidence="3">
    <location>
        <begin position="2093"/>
        <end position="2140"/>
    </location>
</feature>
<feature type="compositionally biased region" description="Basic and acidic residues" evidence="3">
    <location>
        <begin position="2488"/>
        <end position="2501"/>
    </location>
</feature>
<feature type="coiled-coil region" evidence="2">
    <location>
        <begin position="1965"/>
        <end position="2008"/>
    </location>
</feature>
<dbReference type="PROSITE" id="PS50222">
    <property type="entry name" value="EF_HAND_2"/>
    <property type="match status" value="2"/>
</dbReference>
<organism evidence="5 6">
    <name type="scientific">Ectocarpus siliculosus</name>
    <name type="common">Brown alga</name>
    <name type="synonym">Conferva siliculosa</name>
    <dbReference type="NCBI Taxonomy" id="2880"/>
    <lineage>
        <taxon>Eukaryota</taxon>
        <taxon>Sar</taxon>
        <taxon>Stramenopiles</taxon>
        <taxon>Ochrophyta</taxon>
        <taxon>PX clade</taxon>
        <taxon>Phaeophyceae</taxon>
        <taxon>Ectocarpales</taxon>
        <taxon>Ectocarpaceae</taxon>
        <taxon>Ectocarpus</taxon>
    </lineage>
</organism>
<feature type="region of interest" description="Disordered" evidence="3">
    <location>
        <begin position="2384"/>
        <end position="2409"/>
    </location>
</feature>
<feature type="compositionally biased region" description="Low complexity" evidence="3">
    <location>
        <begin position="943"/>
        <end position="952"/>
    </location>
</feature>
<dbReference type="InterPro" id="IPR002048">
    <property type="entry name" value="EF_hand_dom"/>
</dbReference>
<evidence type="ECO:0000313" key="5">
    <source>
        <dbReference type="EMBL" id="CBN75219.1"/>
    </source>
</evidence>
<evidence type="ECO:0000256" key="2">
    <source>
        <dbReference type="SAM" id="Coils"/>
    </source>
</evidence>
<feature type="domain" description="EF-hand" evidence="4">
    <location>
        <begin position="1379"/>
        <end position="1414"/>
    </location>
</feature>
<feature type="region of interest" description="Disordered" evidence="3">
    <location>
        <begin position="367"/>
        <end position="448"/>
    </location>
</feature>
<keyword evidence="6" id="KW-1185">Reference proteome</keyword>
<dbReference type="SUPFAM" id="SSF47473">
    <property type="entry name" value="EF-hand"/>
    <property type="match status" value="1"/>
</dbReference>
<dbReference type="InterPro" id="IPR011992">
    <property type="entry name" value="EF-hand-dom_pair"/>
</dbReference>
<evidence type="ECO:0000256" key="1">
    <source>
        <dbReference type="ARBA" id="ARBA00022837"/>
    </source>
</evidence>
<feature type="compositionally biased region" description="Basic and acidic residues" evidence="3">
    <location>
        <begin position="997"/>
        <end position="1029"/>
    </location>
</feature>
<feature type="region of interest" description="Disordered" evidence="3">
    <location>
        <begin position="820"/>
        <end position="913"/>
    </location>
</feature>
<dbReference type="PANTHER" id="PTHR34491:SF74">
    <property type="entry name" value="DUF4456 DOMAIN-CONTAINING PROTEIN"/>
    <property type="match status" value="1"/>
</dbReference>
<dbReference type="Proteomes" id="UP000002630">
    <property type="component" value="Linkage Group LG11"/>
</dbReference>
<feature type="region of interest" description="Disordered" evidence="3">
    <location>
        <begin position="750"/>
        <end position="770"/>
    </location>
</feature>
<feature type="compositionally biased region" description="Gly residues" evidence="3">
    <location>
        <begin position="897"/>
        <end position="909"/>
    </location>
</feature>
<accession>D8LSG2</accession>
<feature type="domain" description="EF-hand" evidence="4">
    <location>
        <begin position="130"/>
        <end position="165"/>
    </location>
</feature>
<feature type="compositionally biased region" description="Low complexity" evidence="3">
    <location>
        <begin position="2115"/>
        <end position="2140"/>
    </location>
</feature>
<dbReference type="OrthoDB" id="207423at2759"/>
<gene>
    <name evidence="5" type="ORF">Esi_0072_0084</name>
</gene>
<dbReference type="PROSITE" id="PS00018">
    <property type="entry name" value="EF_HAND_1"/>
    <property type="match status" value="1"/>
</dbReference>
<feature type="compositionally biased region" description="Basic and acidic residues" evidence="3">
    <location>
        <begin position="2296"/>
        <end position="2315"/>
    </location>
</feature>
<feature type="region of interest" description="Disordered" evidence="3">
    <location>
        <begin position="2182"/>
        <end position="2228"/>
    </location>
</feature>
<feature type="compositionally biased region" description="Polar residues" evidence="3">
    <location>
        <begin position="1667"/>
        <end position="1689"/>
    </location>
</feature>
<feature type="compositionally biased region" description="Low complexity" evidence="3">
    <location>
        <begin position="2520"/>
        <end position="2530"/>
    </location>
</feature>
<dbReference type="Gene3D" id="1.10.238.10">
    <property type="entry name" value="EF-hand"/>
    <property type="match status" value="2"/>
</dbReference>
<feature type="compositionally biased region" description="Polar residues" evidence="3">
    <location>
        <begin position="402"/>
        <end position="414"/>
    </location>
</feature>
<feature type="region of interest" description="Disordered" evidence="3">
    <location>
        <begin position="937"/>
        <end position="968"/>
    </location>
</feature>
<evidence type="ECO:0000313" key="6">
    <source>
        <dbReference type="Proteomes" id="UP000002630"/>
    </source>
</evidence>
<feature type="compositionally biased region" description="Basic and acidic residues" evidence="3">
    <location>
        <begin position="1776"/>
        <end position="1793"/>
    </location>
</feature>
<feature type="compositionally biased region" description="Low complexity" evidence="3">
    <location>
        <begin position="1063"/>
        <end position="1083"/>
    </location>
</feature>
<sequence>MGAQYSTGTLSADWKGWLEERCSLEHVRRIYNEFRALVSSRRDDDGFFINHRDFLKVFGDVGNYPPAGQGAWQGNAGGLRVNRKQVRPADAERHRRTHLDKCFSCFDVLERGRVPSGMVWGGLALLTGAPELSKVKFILGMYDADRDGMVNETELRMAMSACATGFCRLHRVEPPPDGKIHSLAQEAFLHQAAVAEALATRTAADGGQKTAGEETASATSTATCVAKTAPTGSVGSGGTGPTSKSTGAVLVSASISAAAVSSFCCANSRCRNFLKGVGATGSADLVLLYRHEHELLRELSEVDSALDDYDRRAEYAASEVRAYATERGGDARRLVVTRARVRTLAEKWGVGRILEPAAIRALLEKRAPGGDGNSAGGPGGLNDDSPFTMANSSQENHDKADPTSTIPAASQQRDGLSNSSGGGGRRISWVKPLGSPSPLATPRTNAGVERVGSSRSLHAATALGWSDGFASLPEVQMQVLAEVGRLVRAAAKKGIGAASGAQSAGLMAAAKDTRALEEQNKRRAARRAERERGINERAREAALNLGRGEWKTSGAADSTSFARAYKLGISKRANQRQSKGTGGGAEGGMRLAALARGGEGRASLSGGEMRSVRDWDLLKAEHAAANGNEGEVEKDTQWTAPFAARLDVDTLEDLVEGAGGFVTDREAEEALADGGDLEKDQLGRVTLLGFIRWCRLREKRRLEAEARRHNPPPPWKERLKHWHKVWNEGVILELARLKRSILARNTLQKNARTADMSAGDNESGSLASSTESSFEALGAVIGGKMGGHLQSGRGKRHANGAKLSPEPRFSRFACSITIPRPTQHDGLTASDSVDPSNGSGSGDGDGPGGAGGSGSKGAGRKASSSNNDGRGRGGSHANKSSSPFSTNGQTNSAYHSSGGGSGSGGGGPTGTTNAAAAAAAAWGSKIRLDIVRADAERGAGLTPRSPGRSPRPGGEGGGAAASTRFDPPARELLQAYEDEQKKLQLVFWQEQGMARKKREERAKAEGVSKKEREAAEAEEGRKAAREAPQVKEMHAVAWLDMPFLAVAPPPSPLEEAQGRGREASSATPRSARSTSAAATPGGSVRRTAAKSPGDGRGSLGSPPGSIETAGGGSGSGSGSGQTSLLAALAAERDAALELEAAEASAAERVAREFRGFFQNIPRDYRNELGFTDVLVSVVRIRYGNNSPKTFAGAGAATPRSPRQPVGRGSKPTTTTTGAAAAAASSNVSPRGGVGASTTSRGARRVLRVAFFWERDPFEMTARPKTERNELEMTASMGEVLDFMDPWKNFKRRLYGPQEEELPNDSIDPRAYAREVLEEIERASELLEQVPSMSFDRLRPVLAKHGLSEVGTLADLSARVTRALEGRIKGAAGGGALSKFGERAARMLFRAADKDLDGGLSYSEMVGMLRRMGMRATHGAMPTELDYLHTLKEMGVKTDRQGYVTEDGLVAFYRDFGRLGDDIEASGVASLNSLLGVKVSAVGQVDALAAERLEDMTIEEHPQLGRAEKALSFLLRFAVDSHLDCSGESIADWLAPADGDVRLKEWLLSPGWASRAVEEIQKWLADGDEGVIPSFRDAAAAAFGERWASTPSGWYEPGGDMPSFVAAGLFDGGSESDSDHNNGSGNGSNRSGNRGGTRRHRARPRGTTPTTFGGRVHEQDRRGAGPRGSNTETMSIGLTTPPRTKSSTTVTADTAGGDGGDGGRLRNVTMAPSSEPSGSNKTGGGGRGGRGDGGGGSGDVGRGGTGGGADGSTTRRLHTTERNNAKDLAQYLGVSEEESHKENGSKTGGEEGRGGRGRGKGGVDGRERAQMDGVREEGGGTESVQTHGNEDEIEREGVPDLEDVFVEEGALGDMKAALEKAKALKAMLASGLPSKIEEDMWKELEIVEEKARGIDERLQAATATAIARGLRAYDAARARLEGVATLGLGTRKVTARLQVTGFPIFSLLPAGMGEPMAGRLEEGAREARAETRRRVALDEIDRAKDRQRREEEERERKHLEKLRLKEEEKMQEEVDLYERGLSARQRAATRESEKAEAEKHWRRLVAIRQRRRKGTAGAAAAVNNLGVLLVDQSERESVHAAEGRMLLQAAVAMAEAGSRTHSHPASESKARPSTPPSSSTTTPKPTARSSAGPPQAVAEAATAAAAAAAAAAEGHGRTDGQGKKEWEMLLALFSSNLSFATEGPGRNYDHNDEDQDAGVGENGRGNEHGANKEVDDEVGNESRGQEGGSNVKDRCVALFEGLSPAASVAASGPSDSWECLGVGVTLFEPEDPFWWEREHPEDDEERKQALAAHKLKKSEEGGELEDGHFNDTRRPQETSTTREAVVRNRQVTDDGEMGGGYTDLEVLDVIDPGRAARIRIRQTRHKAQQERRQVLLERRKKYQRQLRRQDKEAEAARAASAQTREAYHEREVAARRLKKEADERESRRRTGRFVRAAGAVKTLRARAFGGEGTGQSAGGAIGLVARQLAKNLTNKINGWDANDAEGDEGTDRTTGGEKKEAPVVDPIAAAAAARAAERAAVRQGAAARAKSAGGGGSRKKVAVERTPDP</sequence>
<feature type="region of interest" description="Disordered" evidence="3">
    <location>
        <begin position="1049"/>
        <end position="1121"/>
    </location>
</feature>
<keyword evidence="2" id="KW-0175">Coiled coil</keyword>
<dbReference type="GO" id="GO:0005509">
    <property type="term" value="F:calcium ion binding"/>
    <property type="evidence" value="ECO:0007669"/>
    <property type="project" value="InterPro"/>
</dbReference>
<feature type="region of interest" description="Disordered" evidence="3">
    <location>
        <begin position="1187"/>
        <end position="1238"/>
    </location>
</feature>
<protein>
    <recommendedName>
        <fullName evidence="4">EF-hand domain-containing protein</fullName>
    </recommendedName>
</protein>
<feature type="compositionally biased region" description="Gly residues" evidence="3">
    <location>
        <begin position="1720"/>
        <end position="1749"/>
    </location>
</feature>
<name>D8LSG2_ECTSI</name>
<feature type="compositionally biased region" description="Low complexity" evidence="3">
    <location>
        <begin position="1212"/>
        <end position="1223"/>
    </location>
</feature>
<dbReference type="EMBL" id="FN648949">
    <property type="protein sequence ID" value="CBN75219.1"/>
    <property type="molecule type" value="Genomic_DNA"/>
</dbReference>
<dbReference type="InParanoid" id="D8LSG2"/>
<evidence type="ECO:0000259" key="4">
    <source>
        <dbReference type="PROSITE" id="PS50222"/>
    </source>
</evidence>
<feature type="region of interest" description="Disordered" evidence="3">
    <location>
        <begin position="2478"/>
        <end position="2548"/>
    </location>
</feature>
<keyword evidence="1" id="KW-0106">Calcium</keyword>
<dbReference type="EMBL" id="FN649736">
    <property type="protein sequence ID" value="CBN75219.1"/>
    <property type="molecule type" value="Genomic_DNA"/>
</dbReference>
<dbReference type="SMART" id="SM00054">
    <property type="entry name" value="EFh"/>
    <property type="match status" value="2"/>
</dbReference>
<proteinExistence type="predicted"/>
<feature type="compositionally biased region" description="Basic and acidic residues" evidence="3">
    <location>
        <begin position="2203"/>
        <end position="2212"/>
    </location>
</feature>
<feature type="compositionally biased region" description="Low complexity" evidence="3">
    <location>
        <begin position="1620"/>
        <end position="1631"/>
    </location>
</feature>
<feature type="compositionally biased region" description="Gly residues" evidence="3">
    <location>
        <begin position="1109"/>
        <end position="1119"/>
    </location>
</feature>
<dbReference type="PANTHER" id="PTHR34491">
    <property type="entry name" value="A-TYPE INCLUSION PROTEIN, PUTATIVE-RELATED"/>
    <property type="match status" value="1"/>
</dbReference>
<feature type="compositionally biased region" description="Gly residues" evidence="3">
    <location>
        <begin position="369"/>
        <end position="380"/>
    </location>
</feature>
<feature type="region of interest" description="Disordered" evidence="3">
    <location>
        <begin position="785"/>
        <end position="806"/>
    </location>
</feature>
<reference evidence="5 6" key="1">
    <citation type="journal article" date="2010" name="Nature">
        <title>The Ectocarpus genome and the independent evolution of multicellularity in brown algae.</title>
        <authorList>
            <person name="Cock J.M."/>
            <person name="Sterck L."/>
            <person name="Rouze P."/>
            <person name="Scornet D."/>
            <person name="Allen A.E."/>
            <person name="Amoutzias G."/>
            <person name="Anthouard V."/>
            <person name="Artiguenave F."/>
            <person name="Aury J.M."/>
            <person name="Badger J.H."/>
            <person name="Beszteri B."/>
            <person name="Billiau K."/>
            <person name="Bonnet E."/>
            <person name="Bothwell J.H."/>
            <person name="Bowler C."/>
            <person name="Boyen C."/>
            <person name="Brownlee C."/>
            <person name="Carrano C.J."/>
            <person name="Charrier B."/>
            <person name="Cho G.Y."/>
            <person name="Coelho S.M."/>
            <person name="Collen J."/>
            <person name="Corre E."/>
            <person name="Da Silva C."/>
            <person name="Delage L."/>
            <person name="Delaroque N."/>
            <person name="Dittami S.M."/>
            <person name="Doulbeau S."/>
            <person name="Elias M."/>
            <person name="Farnham G."/>
            <person name="Gachon C.M."/>
            <person name="Gschloessl B."/>
            <person name="Heesch S."/>
            <person name="Jabbari K."/>
            <person name="Jubin C."/>
            <person name="Kawai H."/>
            <person name="Kimura K."/>
            <person name="Kloareg B."/>
            <person name="Kupper F.C."/>
            <person name="Lang D."/>
            <person name="Le Bail A."/>
            <person name="Leblanc C."/>
            <person name="Lerouge P."/>
            <person name="Lohr M."/>
            <person name="Lopez P.J."/>
            <person name="Martens C."/>
            <person name="Maumus F."/>
            <person name="Michel G."/>
            <person name="Miranda-Saavedra D."/>
            <person name="Morales J."/>
            <person name="Moreau H."/>
            <person name="Motomura T."/>
            <person name="Nagasato C."/>
            <person name="Napoli C.A."/>
            <person name="Nelson D.R."/>
            <person name="Nyvall-Collen P."/>
            <person name="Peters A.F."/>
            <person name="Pommier C."/>
            <person name="Potin P."/>
            <person name="Poulain J."/>
            <person name="Quesneville H."/>
            <person name="Read B."/>
            <person name="Rensing S.A."/>
            <person name="Ritter A."/>
            <person name="Rousvoal S."/>
            <person name="Samanta M."/>
            <person name="Samson G."/>
            <person name="Schroeder D.C."/>
            <person name="Segurens B."/>
            <person name="Strittmatter M."/>
            <person name="Tonon T."/>
            <person name="Tregear J.W."/>
            <person name="Valentin K."/>
            <person name="von Dassow P."/>
            <person name="Yamagishi T."/>
            <person name="Van de Peer Y."/>
            <person name="Wincker P."/>
        </authorList>
    </citation>
    <scope>NUCLEOTIDE SEQUENCE [LARGE SCALE GENOMIC DNA]</scope>
    <source>
        <strain evidence="6">Ec32 / CCAP1310/4</strain>
    </source>
</reference>
<feature type="compositionally biased region" description="Basic and acidic residues" evidence="3">
    <location>
        <begin position="1800"/>
        <end position="1817"/>
    </location>
</feature>
<dbReference type="InterPro" id="IPR018247">
    <property type="entry name" value="EF_Hand_1_Ca_BS"/>
</dbReference>
<evidence type="ECO:0000256" key="3">
    <source>
        <dbReference type="SAM" id="MobiDB-lite"/>
    </source>
</evidence>
<feature type="region of interest" description="Disordered" evidence="3">
    <location>
        <begin position="2294"/>
        <end position="2321"/>
    </location>
</feature>
<feature type="region of interest" description="Disordered" evidence="3">
    <location>
        <begin position="1604"/>
        <end position="1835"/>
    </location>
</feature>
<feature type="compositionally biased region" description="Gly residues" evidence="3">
    <location>
        <begin position="839"/>
        <end position="857"/>
    </location>
</feature>
<feature type="compositionally biased region" description="Polar residues" evidence="3">
    <location>
        <begin position="877"/>
        <end position="891"/>
    </location>
</feature>
<feature type="compositionally biased region" description="Low complexity" evidence="3">
    <location>
        <begin position="1644"/>
        <end position="1653"/>
    </location>
</feature>